<dbReference type="Gene3D" id="1.10.10.10">
    <property type="entry name" value="Winged helix-like DNA-binding domain superfamily/Winged helix DNA-binding domain"/>
    <property type="match status" value="1"/>
</dbReference>
<dbReference type="EMBL" id="JBHUDO010000002">
    <property type="protein sequence ID" value="MFD1645453.1"/>
    <property type="molecule type" value="Genomic_DNA"/>
</dbReference>
<accession>A0ABD6DJ06</accession>
<dbReference type="Pfam" id="PF12840">
    <property type="entry name" value="HTH_20"/>
    <property type="match status" value="1"/>
</dbReference>
<evidence type="ECO:0000313" key="2">
    <source>
        <dbReference type="Proteomes" id="UP001597034"/>
    </source>
</evidence>
<comment type="caution">
    <text evidence="1">The sequence shown here is derived from an EMBL/GenBank/DDBJ whole genome shotgun (WGS) entry which is preliminary data.</text>
</comment>
<dbReference type="InterPro" id="IPR011991">
    <property type="entry name" value="ArsR-like_HTH"/>
</dbReference>
<keyword evidence="2" id="KW-1185">Reference proteome</keyword>
<dbReference type="Proteomes" id="UP001597034">
    <property type="component" value="Unassembled WGS sequence"/>
</dbReference>
<proteinExistence type="predicted"/>
<reference evidence="1 2" key="1">
    <citation type="journal article" date="2019" name="Int. J. Syst. Evol. Microbiol.">
        <title>The Global Catalogue of Microorganisms (GCM) 10K type strain sequencing project: providing services to taxonomists for standard genome sequencing and annotation.</title>
        <authorList>
            <consortium name="The Broad Institute Genomics Platform"/>
            <consortium name="The Broad Institute Genome Sequencing Center for Infectious Disease"/>
            <person name="Wu L."/>
            <person name="Ma J."/>
        </authorList>
    </citation>
    <scope>NUCLEOTIDE SEQUENCE [LARGE SCALE GENOMIC DNA]</scope>
    <source>
        <strain evidence="1 2">CGMCC 1.10390</strain>
    </source>
</reference>
<dbReference type="SUPFAM" id="SSF46785">
    <property type="entry name" value="Winged helix' DNA-binding domain"/>
    <property type="match status" value="1"/>
</dbReference>
<dbReference type="InterPro" id="IPR036388">
    <property type="entry name" value="WH-like_DNA-bd_sf"/>
</dbReference>
<dbReference type="AlphaFoldDB" id="A0ABD6DJ06"/>
<evidence type="ECO:0000313" key="1">
    <source>
        <dbReference type="EMBL" id="MFD1645453.1"/>
    </source>
</evidence>
<gene>
    <name evidence="1" type="ORF">ACFSBL_07145</name>
</gene>
<name>A0ABD6DJ06_9EURY</name>
<sequence>MSDEVLVDVAGLLEDEYAREILINTSSEPMSATELAERCDASPPTIYRRIDRLREHDLVESEQELDPDGHHYEVFVANLQRVTIELGDDGFEVDIERQTDPADRFTSLFEELR</sequence>
<organism evidence="1 2">
    <name type="scientific">Haloarchaeobius litoreus</name>
    <dbReference type="NCBI Taxonomy" id="755306"/>
    <lineage>
        <taxon>Archaea</taxon>
        <taxon>Methanobacteriati</taxon>
        <taxon>Methanobacteriota</taxon>
        <taxon>Stenosarchaea group</taxon>
        <taxon>Halobacteria</taxon>
        <taxon>Halobacteriales</taxon>
        <taxon>Halorubellaceae</taxon>
        <taxon>Haloarchaeobius</taxon>
    </lineage>
</organism>
<protein>
    <submittedName>
        <fullName evidence="1">ArsR/SmtB family transcription factor</fullName>
    </submittedName>
</protein>
<dbReference type="CDD" id="cd00090">
    <property type="entry name" value="HTH_ARSR"/>
    <property type="match status" value="1"/>
</dbReference>
<dbReference type="InterPro" id="IPR036390">
    <property type="entry name" value="WH_DNA-bd_sf"/>
</dbReference>
<dbReference type="RefSeq" id="WP_256399034.1">
    <property type="nucleotide sequence ID" value="NZ_JANHJR010000001.1"/>
</dbReference>